<reference evidence="1 2" key="1">
    <citation type="submission" date="2021-05" db="EMBL/GenBank/DDBJ databases">
        <authorList>
            <person name="Bhalla S."/>
            <person name="Clase K."/>
            <person name="Cornely K."/>
            <person name="Forsyth M.H."/>
            <person name="Gosselin S."/>
            <person name="Jensen A."/>
            <person name="Nieto F."/>
            <person name="Tarbox B."/>
            <person name="Butela K.A."/>
            <person name="Garlena R.A."/>
            <person name="Russell D.A."/>
            <person name="Jacobs-Sera D."/>
            <person name="Hatfull G.F."/>
        </authorList>
    </citation>
    <scope>NUCLEOTIDE SEQUENCE [LARGE SCALE GENOMIC DNA]</scope>
</reference>
<proteinExistence type="predicted"/>
<accession>A0AAE7VE25</accession>
<protein>
    <submittedName>
        <fullName evidence="1">Uncharacterized protein</fullName>
    </submittedName>
</protein>
<keyword evidence="2" id="KW-1185">Reference proteome</keyword>
<gene>
    <name evidence="1" type="primary">160</name>
    <name evidence="1" type="ORF">SEA_CAFASSO_160</name>
</gene>
<evidence type="ECO:0000313" key="1">
    <source>
        <dbReference type="EMBL" id="QXN74375.1"/>
    </source>
</evidence>
<dbReference type="EMBL" id="MZ322021">
    <property type="protein sequence ID" value="QXN74375.1"/>
    <property type="molecule type" value="Genomic_DNA"/>
</dbReference>
<evidence type="ECO:0000313" key="2">
    <source>
        <dbReference type="Proteomes" id="UP000827554"/>
    </source>
</evidence>
<name>A0AAE7VE25_9CAUD</name>
<organism evidence="1 2">
    <name type="scientific">Gordonia phage Cafasso</name>
    <dbReference type="NCBI Taxonomy" id="2851095"/>
    <lineage>
        <taxon>Viruses</taxon>
        <taxon>Duplodnaviria</taxon>
        <taxon>Heunggongvirae</taxon>
        <taxon>Uroviricota</taxon>
        <taxon>Caudoviricetes</taxon>
        <taxon>Kruegerviridae</taxon>
        <taxon>Cafassovirus</taxon>
        <taxon>Cafassovirus cafasso</taxon>
    </lineage>
</organism>
<sequence>MSEPNIDIVVYRDPDGDTTLEVFIDGKRIENYGEHHIDPGRGYSRADWDERIEVVEEMPDSQLKNALLDSLVEAADSKWIED</sequence>
<dbReference type="Proteomes" id="UP000827554">
    <property type="component" value="Segment"/>
</dbReference>